<organism evidence="1 2">
    <name type="scientific">Enterococcus termitis</name>
    <dbReference type="NCBI Taxonomy" id="332950"/>
    <lineage>
        <taxon>Bacteria</taxon>
        <taxon>Bacillati</taxon>
        <taxon>Bacillota</taxon>
        <taxon>Bacilli</taxon>
        <taxon>Lactobacillales</taxon>
        <taxon>Enterococcaceae</taxon>
        <taxon>Enterococcus</taxon>
    </lineage>
</organism>
<dbReference type="AlphaFoldDB" id="A0A1E5GJA4"/>
<protein>
    <submittedName>
        <fullName evidence="1">Uncharacterized protein</fullName>
    </submittedName>
</protein>
<dbReference type="EMBL" id="MIJY01000027">
    <property type="protein sequence ID" value="OEG12767.1"/>
    <property type="molecule type" value="Genomic_DNA"/>
</dbReference>
<sequence length="101" mass="11908">MKELNVYQDVKKQQKVARTELLCILNTVPDWQSNSEVIVKIQQLGEILTGSSFLDQDYKKVEINKELYVKYFRYGLSQTEIAKKFSVTNVELCMWRELNNL</sequence>
<name>A0A1E5GJA4_9ENTE</name>
<gene>
    <name evidence="1" type="ORF">BCR25_19450</name>
</gene>
<dbReference type="RefSeq" id="WP_069663899.1">
    <property type="nucleotide sequence ID" value="NZ_JBHUJJ010000002.1"/>
</dbReference>
<accession>A0A1E5GJA4</accession>
<reference evidence="2" key="1">
    <citation type="submission" date="2016-09" db="EMBL/GenBank/DDBJ databases">
        <authorList>
            <person name="Gulvik C.A."/>
        </authorList>
    </citation>
    <scope>NUCLEOTIDE SEQUENCE [LARGE SCALE GENOMIC DNA]</scope>
    <source>
        <strain evidence="2">LMG 8895</strain>
    </source>
</reference>
<evidence type="ECO:0000313" key="2">
    <source>
        <dbReference type="Proteomes" id="UP000095094"/>
    </source>
</evidence>
<comment type="caution">
    <text evidence="1">The sequence shown here is derived from an EMBL/GenBank/DDBJ whole genome shotgun (WGS) entry which is preliminary data.</text>
</comment>
<dbReference type="Proteomes" id="UP000095094">
    <property type="component" value="Unassembled WGS sequence"/>
</dbReference>
<keyword evidence="2" id="KW-1185">Reference proteome</keyword>
<evidence type="ECO:0000313" key="1">
    <source>
        <dbReference type="EMBL" id="OEG12767.1"/>
    </source>
</evidence>
<proteinExistence type="predicted"/>